<protein>
    <submittedName>
        <fullName evidence="2">NrdH-redoxin</fullName>
    </submittedName>
</protein>
<proteinExistence type="predicted"/>
<dbReference type="Proteomes" id="UP000323454">
    <property type="component" value="Unassembled WGS sequence"/>
</dbReference>
<reference evidence="2 3" key="1">
    <citation type="submission" date="2019-09" db="EMBL/GenBank/DDBJ databases">
        <title>Goodfellowia gen. nov., a new genus of the Pseudonocardineae related to Actinoalloteichus, containing Goodfellowia coeruleoviolacea gen. nov., comb. nov. gen. nov., comb. nov.</title>
        <authorList>
            <person name="Labeda D."/>
        </authorList>
    </citation>
    <scope>NUCLEOTIDE SEQUENCE [LARGE SCALE GENOMIC DNA]</scope>
    <source>
        <strain evidence="2 3">AN110305</strain>
    </source>
</reference>
<accession>A0A5B2X0K4</accession>
<keyword evidence="3" id="KW-1185">Reference proteome</keyword>
<evidence type="ECO:0000259" key="1">
    <source>
        <dbReference type="Pfam" id="PF00462"/>
    </source>
</evidence>
<sequence length="91" mass="9658">MTEVVMFARPGCPFCDRLRSGLGRAGLAYRERDIWQDPEAAAAVRAAADGNETVPTINVGGAWLVNPSVDEVLDAVAAEAPDLLPELHAGR</sequence>
<gene>
    <name evidence="2" type="ORF">F0L68_25990</name>
</gene>
<comment type="caution">
    <text evidence="2">The sequence shown here is derived from an EMBL/GenBank/DDBJ whole genome shotgun (WGS) entry which is preliminary data.</text>
</comment>
<dbReference type="GO" id="GO:0009055">
    <property type="term" value="F:electron transfer activity"/>
    <property type="evidence" value="ECO:0007669"/>
    <property type="project" value="TreeGrafter"/>
</dbReference>
<reference evidence="2 3" key="2">
    <citation type="submission" date="2019-09" db="EMBL/GenBank/DDBJ databases">
        <authorList>
            <person name="Jin C."/>
        </authorList>
    </citation>
    <scope>NUCLEOTIDE SEQUENCE [LARGE SCALE GENOMIC DNA]</scope>
    <source>
        <strain evidence="2 3">AN110305</strain>
    </source>
</reference>
<name>A0A5B2X0K4_9PSEU</name>
<dbReference type="PANTHER" id="PTHR34386">
    <property type="entry name" value="GLUTAREDOXIN"/>
    <property type="match status" value="1"/>
</dbReference>
<dbReference type="PROSITE" id="PS51354">
    <property type="entry name" value="GLUTAREDOXIN_2"/>
    <property type="match status" value="1"/>
</dbReference>
<evidence type="ECO:0000313" key="2">
    <source>
        <dbReference type="EMBL" id="KAA2256948.1"/>
    </source>
</evidence>
<dbReference type="OrthoDB" id="8991911at2"/>
<dbReference type="CDD" id="cd02976">
    <property type="entry name" value="NrdH"/>
    <property type="match status" value="1"/>
</dbReference>
<dbReference type="Gene3D" id="3.40.30.10">
    <property type="entry name" value="Glutaredoxin"/>
    <property type="match status" value="1"/>
</dbReference>
<dbReference type="GO" id="GO:0045454">
    <property type="term" value="P:cell redox homeostasis"/>
    <property type="evidence" value="ECO:0007669"/>
    <property type="project" value="TreeGrafter"/>
</dbReference>
<dbReference type="AlphaFoldDB" id="A0A5B2X0K4"/>
<dbReference type="PANTHER" id="PTHR34386:SF1">
    <property type="entry name" value="GLUTAREDOXIN-LIKE PROTEIN NRDH"/>
    <property type="match status" value="1"/>
</dbReference>
<dbReference type="InterPro" id="IPR051548">
    <property type="entry name" value="Grx-like_ET"/>
</dbReference>
<dbReference type="Pfam" id="PF00462">
    <property type="entry name" value="Glutaredoxin"/>
    <property type="match status" value="1"/>
</dbReference>
<feature type="domain" description="Glutaredoxin" evidence="1">
    <location>
        <begin position="4"/>
        <end position="61"/>
    </location>
</feature>
<dbReference type="EMBL" id="VUOB01000048">
    <property type="protein sequence ID" value="KAA2256948.1"/>
    <property type="molecule type" value="Genomic_DNA"/>
</dbReference>
<dbReference type="InterPro" id="IPR036249">
    <property type="entry name" value="Thioredoxin-like_sf"/>
</dbReference>
<dbReference type="InterPro" id="IPR002109">
    <property type="entry name" value="Glutaredoxin"/>
</dbReference>
<dbReference type="SUPFAM" id="SSF52833">
    <property type="entry name" value="Thioredoxin-like"/>
    <property type="match status" value="1"/>
</dbReference>
<organism evidence="2 3">
    <name type="scientific">Solihabitans fulvus</name>
    <dbReference type="NCBI Taxonomy" id="1892852"/>
    <lineage>
        <taxon>Bacteria</taxon>
        <taxon>Bacillati</taxon>
        <taxon>Actinomycetota</taxon>
        <taxon>Actinomycetes</taxon>
        <taxon>Pseudonocardiales</taxon>
        <taxon>Pseudonocardiaceae</taxon>
        <taxon>Solihabitans</taxon>
    </lineage>
</organism>
<evidence type="ECO:0000313" key="3">
    <source>
        <dbReference type="Proteomes" id="UP000323454"/>
    </source>
</evidence>
<dbReference type="RefSeq" id="WP_149852425.1">
    <property type="nucleotide sequence ID" value="NZ_VUOB01000048.1"/>
</dbReference>